<dbReference type="EMBL" id="JABWGO010000004">
    <property type="protein sequence ID" value="NUW42410.1"/>
    <property type="molecule type" value="Genomic_DNA"/>
</dbReference>
<dbReference type="AlphaFoldDB" id="A0A7Y6MCZ4"/>
<keyword evidence="2" id="KW-0489">Methyltransferase</keyword>
<dbReference type="PANTHER" id="PTHR43861">
    <property type="entry name" value="TRANS-ACONITATE 2-METHYLTRANSFERASE-RELATED"/>
    <property type="match status" value="1"/>
</dbReference>
<evidence type="ECO:0000313" key="2">
    <source>
        <dbReference type="EMBL" id="NUW42410.1"/>
    </source>
</evidence>
<name>A0A7Y6MCZ4_9ACTN</name>
<proteinExistence type="predicted"/>
<dbReference type="GO" id="GO:0032259">
    <property type="term" value="P:methylation"/>
    <property type="evidence" value="ECO:0007669"/>
    <property type="project" value="UniProtKB-KW"/>
</dbReference>
<dbReference type="Pfam" id="PF13489">
    <property type="entry name" value="Methyltransf_23"/>
    <property type="match status" value="1"/>
</dbReference>
<sequence length="331" mass="37136">MNAHTDMVPGRAPDAADAGTRTRCPACRETGAAPWASARDVEYRSSDDEFTFYRCARCGVLFLDPMPVDRLAEIYPANYYAYASDEQSFAHRVKDRLDALRLRRILSGLTGGELKVLDVGGGDGWQLDVIRGLDARVSFTQVVDLDPAAQERAVARGHRFFCGRVEDFSTEERFDLILLINLIEHVSDPGEVLRTLGRHLTPQGVILVKTPNTDSMDARLFRHRDWGGYHCPRHWVLFDRRNFTRLAHACGFTVRRFSYTQGAPFWGTSVLAALARRGWVTVTAERPMTRHPLFPILAAGFAGFDLARQLLGGRPSQMFVELVPARGSARR</sequence>
<dbReference type="RefSeq" id="WP_175601941.1">
    <property type="nucleotide sequence ID" value="NZ_JABWGO010000004.1"/>
</dbReference>
<organism evidence="2 3">
    <name type="scientific">Nonomuraea rhodomycinica</name>
    <dbReference type="NCBI Taxonomy" id="1712872"/>
    <lineage>
        <taxon>Bacteria</taxon>
        <taxon>Bacillati</taxon>
        <taxon>Actinomycetota</taxon>
        <taxon>Actinomycetes</taxon>
        <taxon>Streptosporangiales</taxon>
        <taxon>Streptosporangiaceae</taxon>
        <taxon>Nonomuraea</taxon>
    </lineage>
</organism>
<dbReference type="Proteomes" id="UP000546126">
    <property type="component" value="Unassembled WGS sequence"/>
</dbReference>
<dbReference type="GO" id="GO:0008168">
    <property type="term" value="F:methyltransferase activity"/>
    <property type="evidence" value="ECO:0007669"/>
    <property type="project" value="UniProtKB-KW"/>
</dbReference>
<dbReference type="InterPro" id="IPR029063">
    <property type="entry name" value="SAM-dependent_MTases_sf"/>
</dbReference>
<gene>
    <name evidence="2" type="ORF">HT134_20025</name>
</gene>
<dbReference type="SUPFAM" id="SSF53335">
    <property type="entry name" value="S-adenosyl-L-methionine-dependent methyltransferases"/>
    <property type="match status" value="1"/>
</dbReference>
<evidence type="ECO:0000313" key="3">
    <source>
        <dbReference type="Proteomes" id="UP000546126"/>
    </source>
</evidence>
<keyword evidence="3" id="KW-1185">Reference proteome</keyword>
<keyword evidence="2" id="KW-0808">Transferase</keyword>
<feature type="region of interest" description="Disordered" evidence="1">
    <location>
        <begin position="1"/>
        <end position="21"/>
    </location>
</feature>
<evidence type="ECO:0000256" key="1">
    <source>
        <dbReference type="SAM" id="MobiDB-lite"/>
    </source>
</evidence>
<comment type="caution">
    <text evidence="2">The sequence shown here is derived from an EMBL/GenBank/DDBJ whole genome shotgun (WGS) entry which is preliminary data.</text>
</comment>
<reference evidence="2 3" key="1">
    <citation type="submission" date="2020-06" db="EMBL/GenBank/DDBJ databases">
        <authorList>
            <person name="Chanama M."/>
        </authorList>
    </citation>
    <scope>NUCLEOTIDE SEQUENCE [LARGE SCALE GENOMIC DNA]</scope>
    <source>
        <strain evidence="2 3">TBRC6557</strain>
    </source>
</reference>
<dbReference type="SUPFAM" id="SSF57783">
    <property type="entry name" value="Zinc beta-ribbon"/>
    <property type="match status" value="1"/>
</dbReference>
<dbReference type="Gene3D" id="3.40.50.150">
    <property type="entry name" value="Vaccinia Virus protein VP39"/>
    <property type="match status" value="1"/>
</dbReference>
<accession>A0A7Y6MCZ4</accession>
<dbReference type="CDD" id="cd02440">
    <property type="entry name" value="AdoMet_MTases"/>
    <property type="match status" value="1"/>
</dbReference>
<protein>
    <submittedName>
        <fullName evidence="2">Methyltransferase domain-containing protein</fullName>
    </submittedName>
</protein>